<dbReference type="PANTHER" id="PTHR43000">
    <property type="entry name" value="DTDP-D-GLUCOSE 4,6-DEHYDRATASE-RELATED"/>
    <property type="match status" value="1"/>
</dbReference>
<dbReference type="AlphaFoldDB" id="A0A853K9C2"/>
<dbReference type="Gene3D" id="3.90.25.10">
    <property type="entry name" value="UDP-galactose 4-epimerase, domain 1"/>
    <property type="match status" value="1"/>
</dbReference>
<dbReference type="InterPro" id="IPR036291">
    <property type="entry name" value="NAD(P)-bd_dom_sf"/>
</dbReference>
<reference evidence="2 3" key="1">
    <citation type="submission" date="2016-02" db="EMBL/GenBank/DDBJ databases">
        <title>Draft genome sequence of Acidibacillus ferrooxidans SLC66.</title>
        <authorList>
            <person name="Oliveira G."/>
            <person name="Nancucheo I."/>
            <person name="Dall'Agnol H."/>
            <person name="Johnson B."/>
            <person name="Oliveira R."/>
            <person name="Nunes G.L."/>
            <person name="Tzotzos G."/>
            <person name="Orellana S.C."/>
            <person name="Salim A.C."/>
            <person name="Araujo F.M."/>
        </authorList>
    </citation>
    <scope>NUCLEOTIDE SEQUENCE [LARGE SCALE GENOMIC DNA]</scope>
    <source>
        <strain evidence="2 3">SLC66</strain>
    </source>
</reference>
<dbReference type="Gene3D" id="3.40.50.720">
    <property type="entry name" value="NAD(P)-binding Rossmann-like Domain"/>
    <property type="match status" value="1"/>
</dbReference>
<dbReference type="InterPro" id="IPR016040">
    <property type="entry name" value="NAD(P)-bd_dom"/>
</dbReference>
<evidence type="ECO:0000313" key="2">
    <source>
        <dbReference type="EMBL" id="OAG93437.1"/>
    </source>
</evidence>
<dbReference type="OrthoDB" id="9779041at2"/>
<accession>A0A853K9C2</accession>
<sequence>MMNQKKIVSIITGANGFVGRHLVDALVEKGNQVVAVSGPHSNQRRSLSVHENLIHEHADLSETDGFREIVFRYQPDEIYHLAGIAVTHGVSAESYYQSNVLGAYRWAEVVQRECGDECAFLFVSSASVYGSLSGDDIRFKETDTLRPTSLYGASKASAEAHLWMLLSKGLNLKIARPFNHTGPGQQAGFLCPDLAARIKKEIVNQGTGELQISVGRMDAIRDFMDVRDVVRAYILIMESAATGSVVNVCSGIGISVREMAEILAQETRLERSIRYVQNDALVRGEPDKIVGDDNCLRSLGEWAPRYTLKDTLRELWLSF</sequence>
<name>A0A853K9C2_9BACL</name>
<evidence type="ECO:0000313" key="3">
    <source>
        <dbReference type="Proteomes" id="UP000077421"/>
    </source>
</evidence>
<protein>
    <recommendedName>
        <fullName evidence="1">NAD(P)-binding domain-containing protein</fullName>
    </recommendedName>
</protein>
<gene>
    <name evidence="2" type="ORF">AYW79_10655</name>
</gene>
<evidence type="ECO:0000259" key="1">
    <source>
        <dbReference type="Pfam" id="PF16363"/>
    </source>
</evidence>
<dbReference type="EMBL" id="LSUQ01000035">
    <property type="protein sequence ID" value="OAG93437.1"/>
    <property type="molecule type" value="Genomic_DNA"/>
</dbReference>
<dbReference type="Pfam" id="PF16363">
    <property type="entry name" value="GDP_Man_Dehyd"/>
    <property type="match status" value="1"/>
</dbReference>
<dbReference type="RefSeq" id="WP_067565453.1">
    <property type="nucleotide sequence ID" value="NZ_LSUQ01000035.1"/>
</dbReference>
<comment type="caution">
    <text evidence="2">The sequence shown here is derived from an EMBL/GenBank/DDBJ whole genome shotgun (WGS) entry which is preliminary data.</text>
</comment>
<feature type="domain" description="NAD(P)-binding" evidence="1">
    <location>
        <begin position="10"/>
        <end position="314"/>
    </location>
</feature>
<proteinExistence type="predicted"/>
<dbReference type="Proteomes" id="UP000077421">
    <property type="component" value="Unassembled WGS sequence"/>
</dbReference>
<dbReference type="SUPFAM" id="SSF51735">
    <property type="entry name" value="NAD(P)-binding Rossmann-fold domains"/>
    <property type="match status" value="1"/>
</dbReference>
<organism evidence="2 3">
    <name type="scientific">Ferroacidibacillus organovorans</name>
    <dbReference type="NCBI Taxonomy" id="1765683"/>
    <lineage>
        <taxon>Bacteria</taxon>
        <taxon>Bacillati</taxon>
        <taxon>Bacillota</taxon>
        <taxon>Bacilli</taxon>
        <taxon>Bacillales</taxon>
        <taxon>Alicyclobacillaceae</taxon>
        <taxon>Ferroacidibacillus</taxon>
    </lineage>
</organism>